<dbReference type="Pfam" id="PF24803">
    <property type="entry name" value="DUF7704"/>
    <property type="match status" value="1"/>
</dbReference>
<sequence length="212" mass="23398">MPAKSTSSMKKASLDALPDHWYLFFGVLEPLSVLAGAWYALVLPERYNHELIPPAFFPASTLQNSLRQAGVLTDASRMALGQLGSCYLLIMLNSALMFYALRKFLRGKNDEVLERVVRYLIIVLGVADWTHIGLTIYLLPNGPPIKSGLVSVHKATVLHKFALLAKPGSWNSLLFGNIIITFILFCFRALWWIGVARGSPIAAAAKSNLKKA</sequence>
<dbReference type="PANTHER" id="PTHR37019:SF2">
    <property type="entry name" value="EXPERA DOMAIN-CONTAINING PROTEIN"/>
    <property type="match status" value="1"/>
</dbReference>
<dbReference type="AlphaFoldDB" id="A0A4U7KZS6"/>
<feature type="transmembrane region" description="Helical" evidence="1">
    <location>
        <begin position="173"/>
        <end position="193"/>
    </location>
</feature>
<dbReference type="Proteomes" id="UP000306050">
    <property type="component" value="Chromosome SGRAM_1"/>
</dbReference>
<dbReference type="InterPro" id="IPR056121">
    <property type="entry name" value="DUF7704"/>
</dbReference>
<comment type="caution">
    <text evidence="3">The sequence shown here is derived from an EMBL/GenBank/DDBJ whole genome shotgun (WGS) entry which is preliminary data.</text>
</comment>
<organism evidence="3 4">
    <name type="scientific">Sporisorium graminicola</name>
    <dbReference type="NCBI Taxonomy" id="280036"/>
    <lineage>
        <taxon>Eukaryota</taxon>
        <taxon>Fungi</taxon>
        <taxon>Dikarya</taxon>
        <taxon>Basidiomycota</taxon>
        <taxon>Ustilaginomycotina</taxon>
        <taxon>Ustilaginomycetes</taxon>
        <taxon>Ustilaginales</taxon>
        <taxon>Ustilaginaceae</taxon>
        <taxon>Sporisorium</taxon>
    </lineage>
</organism>
<feature type="transmembrane region" description="Helical" evidence="1">
    <location>
        <begin position="79"/>
        <end position="99"/>
    </location>
</feature>
<gene>
    <name evidence="3" type="ORF">EX895_000412</name>
</gene>
<protein>
    <recommendedName>
        <fullName evidence="2">DUF7704 domain-containing protein</fullName>
    </recommendedName>
</protein>
<dbReference type="RefSeq" id="XP_029742399.1">
    <property type="nucleotide sequence ID" value="XM_029881013.1"/>
</dbReference>
<feature type="transmembrane region" description="Helical" evidence="1">
    <location>
        <begin position="21"/>
        <end position="41"/>
    </location>
</feature>
<evidence type="ECO:0000313" key="4">
    <source>
        <dbReference type="Proteomes" id="UP000306050"/>
    </source>
</evidence>
<feature type="transmembrane region" description="Helical" evidence="1">
    <location>
        <begin position="119"/>
        <end position="139"/>
    </location>
</feature>
<dbReference type="EMBL" id="SRRM01000002">
    <property type="protein sequence ID" value="TKY90414.1"/>
    <property type="molecule type" value="Genomic_DNA"/>
</dbReference>
<name>A0A4U7KZS6_9BASI</name>
<keyword evidence="1" id="KW-0472">Membrane</keyword>
<evidence type="ECO:0000313" key="3">
    <source>
        <dbReference type="EMBL" id="TKY90414.1"/>
    </source>
</evidence>
<evidence type="ECO:0000259" key="2">
    <source>
        <dbReference type="Pfam" id="PF24803"/>
    </source>
</evidence>
<keyword evidence="1" id="KW-1133">Transmembrane helix</keyword>
<evidence type="ECO:0000256" key="1">
    <source>
        <dbReference type="SAM" id="Phobius"/>
    </source>
</evidence>
<dbReference type="GeneID" id="40723307"/>
<keyword evidence="1" id="KW-0812">Transmembrane</keyword>
<dbReference type="PANTHER" id="PTHR37019">
    <property type="entry name" value="CHROMOSOME 1, WHOLE GENOME SHOTGUN SEQUENCE"/>
    <property type="match status" value="1"/>
</dbReference>
<reference evidence="3 4" key="1">
    <citation type="submission" date="2019-05" db="EMBL/GenBank/DDBJ databases">
        <title>Sporisorium graminicola CBS 10092 draft sequencing and annotation.</title>
        <authorList>
            <person name="Solano-Gonzalez S."/>
            <person name="Caddick M.X."/>
            <person name="Darby A."/>
        </authorList>
    </citation>
    <scope>NUCLEOTIDE SEQUENCE [LARGE SCALE GENOMIC DNA]</scope>
    <source>
        <strain evidence="3 4">CBS 10092</strain>
    </source>
</reference>
<accession>A0A4U7KZS6</accession>
<dbReference type="OrthoDB" id="2937326at2759"/>
<keyword evidence="4" id="KW-1185">Reference proteome</keyword>
<feature type="domain" description="DUF7704" evidence="2">
    <location>
        <begin position="16"/>
        <end position="139"/>
    </location>
</feature>
<proteinExistence type="predicted"/>
<dbReference type="KEGG" id="sgra:EX895_000412"/>